<accession>A0A7W9KK74</accession>
<dbReference type="PANTHER" id="PTHR36503">
    <property type="entry name" value="BLR2520 PROTEIN"/>
    <property type="match status" value="1"/>
</dbReference>
<sequence>MHPNSDEVIFACRPNLLVDSVAVSLRFYAEVLGFRIGWRWSDPEARFLDDDEPDQPGTALVGRDGVQILLTQNPGEHTTRLHLDVHTAEQVDGLFQEWADRGARVAEPPVVRPWGMYEMRLHDPDGNVLRVSAPATGR</sequence>
<dbReference type="InterPro" id="IPR029068">
    <property type="entry name" value="Glyas_Bleomycin-R_OHBP_Dase"/>
</dbReference>
<dbReference type="InterPro" id="IPR004360">
    <property type="entry name" value="Glyas_Fos-R_dOase_dom"/>
</dbReference>
<dbReference type="InterPro" id="IPR037523">
    <property type="entry name" value="VOC_core"/>
</dbReference>
<dbReference type="Pfam" id="PF00903">
    <property type="entry name" value="Glyoxalase"/>
    <property type="match status" value="1"/>
</dbReference>
<protein>
    <submittedName>
        <fullName evidence="2">Putative glyoxalase superfamily protein PhnB</fullName>
    </submittedName>
</protein>
<dbReference type="PROSITE" id="PS51819">
    <property type="entry name" value="VOC"/>
    <property type="match status" value="1"/>
</dbReference>
<dbReference type="SUPFAM" id="SSF54593">
    <property type="entry name" value="Glyoxalase/Bleomycin resistance protein/Dihydroxybiphenyl dioxygenase"/>
    <property type="match status" value="1"/>
</dbReference>
<proteinExistence type="predicted"/>
<dbReference type="RefSeq" id="WP_184865633.1">
    <property type="nucleotide sequence ID" value="NZ_BAAAWY010000011.1"/>
</dbReference>
<evidence type="ECO:0000313" key="2">
    <source>
        <dbReference type="EMBL" id="MBB5893967.1"/>
    </source>
</evidence>
<dbReference type="Proteomes" id="UP000585638">
    <property type="component" value="Unassembled WGS sequence"/>
</dbReference>
<comment type="caution">
    <text evidence="2">The sequence shown here is derived from an EMBL/GenBank/DDBJ whole genome shotgun (WGS) entry which is preliminary data.</text>
</comment>
<evidence type="ECO:0000313" key="3">
    <source>
        <dbReference type="Proteomes" id="UP000585638"/>
    </source>
</evidence>
<keyword evidence="3" id="KW-1185">Reference proteome</keyword>
<dbReference type="Gene3D" id="3.10.180.10">
    <property type="entry name" value="2,3-Dihydroxybiphenyl 1,2-Dioxygenase, domain 1"/>
    <property type="match status" value="1"/>
</dbReference>
<dbReference type="EMBL" id="JACHIR010000001">
    <property type="protein sequence ID" value="MBB5893967.1"/>
    <property type="molecule type" value="Genomic_DNA"/>
</dbReference>
<gene>
    <name evidence="2" type="ORF">BJ998_005163</name>
</gene>
<dbReference type="AlphaFoldDB" id="A0A7W9KK74"/>
<evidence type="ECO:0000259" key="1">
    <source>
        <dbReference type="PROSITE" id="PS51819"/>
    </source>
</evidence>
<reference evidence="2 3" key="1">
    <citation type="submission" date="2020-08" db="EMBL/GenBank/DDBJ databases">
        <title>Sequencing the genomes of 1000 actinobacteria strains.</title>
        <authorList>
            <person name="Klenk H.-P."/>
        </authorList>
    </citation>
    <scope>NUCLEOTIDE SEQUENCE [LARGE SCALE GENOMIC DNA]</scope>
    <source>
        <strain evidence="2 3">DSM 43851</strain>
    </source>
</reference>
<dbReference type="PANTHER" id="PTHR36503:SF1">
    <property type="entry name" value="BLR2520 PROTEIN"/>
    <property type="match status" value="1"/>
</dbReference>
<name>A0A7W9KK74_9PSEU</name>
<organism evidence="2 3">
    <name type="scientific">Kutzneria kofuensis</name>
    <dbReference type="NCBI Taxonomy" id="103725"/>
    <lineage>
        <taxon>Bacteria</taxon>
        <taxon>Bacillati</taxon>
        <taxon>Actinomycetota</taxon>
        <taxon>Actinomycetes</taxon>
        <taxon>Pseudonocardiales</taxon>
        <taxon>Pseudonocardiaceae</taxon>
        <taxon>Kutzneria</taxon>
    </lineage>
</organism>
<feature type="domain" description="VOC" evidence="1">
    <location>
        <begin position="10"/>
        <end position="134"/>
    </location>
</feature>